<evidence type="ECO:0000313" key="9">
    <source>
        <dbReference type="EMBL" id="EEV21276.1"/>
    </source>
</evidence>
<reference evidence="9 10" key="1">
    <citation type="submission" date="2009-07" db="EMBL/GenBank/DDBJ databases">
        <authorList>
            <person name="Madupu R."/>
            <person name="Sebastian Y."/>
            <person name="Durkin A.S."/>
            <person name="Torralba M."/>
            <person name="Methe B."/>
            <person name="Sutton G.G."/>
            <person name="Strausberg R.L."/>
            <person name="Nelson K.E."/>
        </authorList>
    </citation>
    <scope>NUCLEOTIDE SEQUENCE [LARGE SCALE GENOMIC DNA]</scope>
    <source>
        <strain evidence="9 10">ATCC 35580</strain>
    </source>
</reference>
<dbReference type="GO" id="GO:0022857">
    <property type="term" value="F:transmembrane transporter activity"/>
    <property type="evidence" value="ECO:0007669"/>
    <property type="project" value="InterPro"/>
</dbReference>
<dbReference type="InterPro" id="IPR000060">
    <property type="entry name" value="BCCT_transptr"/>
</dbReference>
<dbReference type="GO" id="GO:0005886">
    <property type="term" value="C:plasma membrane"/>
    <property type="evidence" value="ECO:0007669"/>
    <property type="project" value="UniProtKB-SubCell"/>
</dbReference>
<comment type="caution">
    <text evidence="9">The sequence shown here is derived from an EMBL/GenBank/DDBJ whole genome shotgun (WGS) entry which is preliminary data.</text>
</comment>
<feature type="transmembrane region" description="Helical" evidence="8">
    <location>
        <begin position="194"/>
        <end position="218"/>
    </location>
</feature>
<dbReference type="STRING" id="596324.TREVI0001_0471"/>
<gene>
    <name evidence="9" type="ORF">TREVI0001_0471</name>
</gene>
<feature type="transmembrane region" description="Helical" evidence="8">
    <location>
        <begin position="238"/>
        <end position="257"/>
    </location>
</feature>
<evidence type="ECO:0000256" key="4">
    <source>
        <dbReference type="ARBA" id="ARBA00022475"/>
    </source>
</evidence>
<dbReference type="EMBL" id="ACYH01000011">
    <property type="protein sequence ID" value="EEV21276.1"/>
    <property type="molecule type" value="Genomic_DNA"/>
</dbReference>
<dbReference type="PANTHER" id="PTHR30047:SF7">
    <property type="entry name" value="HIGH-AFFINITY CHOLINE TRANSPORT PROTEIN"/>
    <property type="match status" value="1"/>
</dbReference>
<dbReference type="Proteomes" id="UP000004509">
    <property type="component" value="Unassembled WGS sequence"/>
</dbReference>
<evidence type="ECO:0000256" key="5">
    <source>
        <dbReference type="ARBA" id="ARBA00022692"/>
    </source>
</evidence>
<feature type="transmembrane region" description="Helical" evidence="8">
    <location>
        <begin position="361"/>
        <end position="384"/>
    </location>
</feature>
<dbReference type="RefSeq" id="WP_006187605.1">
    <property type="nucleotide sequence ID" value="NZ_ACYH01000011.1"/>
</dbReference>
<organism evidence="9 10">
    <name type="scientific">Treponema vincentii ATCC 35580</name>
    <dbReference type="NCBI Taxonomy" id="596324"/>
    <lineage>
        <taxon>Bacteria</taxon>
        <taxon>Pseudomonadati</taxon>
        <taxon>Spirochaetota</taxon>
        <taxon>Spirochaetia</taxon>
        <taxon>Spirochaetales</taxon>
        <taxon>Treponemataceae</taxon>
        <taxon>Treponema</taxon>
    </lineage>
</organism>
<keyword evidence="6 8" id="KW-1133">Transmembrane helix</keyword>
<name>C8PM59_9SPIR</name>
<protein>
    <submittedName>
        <fullName evidence="9">Transporter, betaine/carnitine/choline family</fullName>
    </submittedName>
</protein>
<feature type="transmembrane region" description="Helical" evidence="8">
    <location>
        <begin position="97"/>
        <end position="117"/>
    </location>
</feature>
<evidence type="ECO:0000256" key="3">
    <source>
        <dbReference type="ARBA" id="ARBA00022448"/>
    </source>
</evidence>
<evidence type="ECO:0000256" key="7">
    <source>
        <dbReference type="ARBA" id="ARBA00023136"/>
    </source>
</evidence>
<feature type="transmembrane region" description="Helical" evidence="8">
    <location>
        <begin position="464"/>
        <end position="483"/>
    </location>
</feature>
<dbReference type="Pfam" id="PF02028">
    <property type="entry name" value="BCCT"/>
    <property type="match status" value="1"/>
</dbReference>
<evidence type="ECO:0000256" key="8">
    <source>
        <dbReference type="SAM" id="Phobius"/>
    </source>
</evidence>
<keyword evidence="3" id="KW-0813">Transport</keyword>
<feature type="transmembrane region" description="Helical" evidence="8">
    <location>
        <begin position="264"/>
        <end position="282"/>
    </location>
</feature>
<evidence type="ECO:0000256" key="2">
    <source>
        <dbReference type="ARBA" id="ARBA00005658"/>
    </source>
</evidence>
<keyword evidence="4" id="KW-1003">Cell membrane</keyword>
<dbReference type="PANTHER" id="PTHR30047">
    <property type="entry name" value="HIGH-AFFINITY CHOLINE TRANSPORT PROTEIN-RELATED"/>
    <property type="match status" value="1"/>
</dbReference>
<dbReference type="AlphaFoldDB" id="C8PM59"/>
<dbReference type="NCBIfam" id="TIGR00842">
    <property type="entry name" value="bcct"/>
    <property type="match status" value="1"/>
</dbReference>
<comment type="subcellular location">
    <subcellularLocation>
        <location evidence="1">Cell membrane</location>
        <topology evidence="1">Multi-pass membrane protein</topology>
    </subcellularLocation>
</comment>
<comment type="similarity">
    <text evidence="2">Belongs to the BCCT transporter (TC 2.A.15) family.</text>
</comment>
<proteinExistence type="inferred from homology"/>
<evidence type="ECO:0000313" key="10">
    <source>
        <dbReference type="Proteomes" id="UP000004509"/>
    </source>
</evidence>
<keyword evidence="5 8" id="KW-0812">Transmembrane</keyword>
<accession>C8PM59</accession>
<feature type="transmembrane region" description="Helical" evidence="8">
    <location>
        <begin position="58"/>
        <end position="77"/>
    </location>
</feature>
<feature type="transmembrane region" description="Helical" evidence="8">
    <location>
        <begin position="147"/>
        <end position="169"/>
    </location>
</feature>
<feature type="transmembrane region" description="Helical" evidence="8">
    <location>
        <begin position="18"/>
        <end position="38"/>
    </location>
</feature>
<sequence length="515" mass="56637">MKNPNPNKKRRGSNEIDWIITLLPLIIVTGIAALLLTFPQQSMKAIDTLWSIFVNKLGFFYILLGSGLVCTAFYLAFSKYGTIRLGSLEKPRYSNFAWGAMIFTSTMAADILYWSLIEWGYYYAASPFGQRALTIAERQDWAATYPLFHWGITPWSFHIVCAVAFGYMLHVRQRKKQKLSEACRPLFGNKIDGVLGTVIDVFSVVGLLAGTATTFSLATPLLSLAISTISGIPESRELTLVVLCIIAAVYTSAVLLGIKGISHLAKISVVCFSSLILFVFLLSPKLYIIETSITGIGKMLQNFISLSTWMDPLRISGMNGNGAGFPQQWTIFYWAYWIAWFVATPFFIGTISEGRTVRNTVLGGLICGISGTYCSFIVLGNYGLYLETHRLLPAAERLAAGIAPAEIILSILETLPLAKVVLVLLIITMIALYASTFDAITMVIASYSQRQLEGREPKKSLRAFWSLVFILLPAALILTGSNLSQLQSLSVIAAFPLGIIMICIVVSFLKDAKNG</sequence>
<evidence type="ECO:0000256" key="6">
    <source>
        <dbReference type="ARBA" id="ARBA00022989"/>
    </source>
</evidence>
<keyword evidence="7 8" id="KW-0472">Membrane</keyword>
<feature type="transmembrane region" description="Helical" evidence="8">
    <location>
        <begin position="420"/>
        <end position="444"/>
    </location>
</feature>
<feature type="transmembrane region" description="Helical" evidence="8">
    <location>
        <begin position="489"/>
        <end position="509"/>
    </location>
</feature>
<evidence type="ECO:0000256" key="1">
    <source>
        <dbReference type="ARBA" id="ARBA00004651"/>
    </source>
</evidence>
<feature type="transmembrane region" description="Helical" evidence="8">
    <location>
        <begin position="331"/>
        <end position="349"/>
    </location>
</feature>
<dbReference type="eggNOG" id="COG1292">
    <property type="taxonomic scope" value="Bacteria"/>
</dbReference>